<name>A0A1I6FDM8_9PSEU</name>
<reference evidence="6" key="1">
    <citation type="submission" date="2016-10" db="EMBL/GenBank/DDBJ databases">
        <authorList>
            <person name="Varghese N."/>
            <person name="Submissions S."/>
        </authorList>
    </citation>
    <scope>NUCLEOTIDE SEQUENCE [LARGE SCALE GENOMIC DNA]</scope>
    <source>
        <strain evidence="6">DSM 44232</strain>
    </source>
</reference>
<dbReference type="PANTHER" id="PTHR45947:SF3">
    <property type="entry name" value="SULFOQUINOVOSYL TRANSFERASE SQD2"/>
    <property type="match status" value="1"/>
</dbReference>
<keyword evidence="6" id="KW-1185">Reference proteome</keyword>
<dbReference type="InterPro" id="IPR050194">
    <property type="entry name" value="Glycosyltransferase_grp1"/>
</dbReference>
<evidence type="ECO:0000259" key="3">
    <source>
        <dbReference type="Pfam" id="PF00534"/>
    </source>
</evidence>
<evidence type="ECO:0000256" key="1">
    <source>
        <dbReference type="ARBA" id="ARBA00022676"/>
    </source>
</evidence>
<dbReference type="Gene3D" id="3.40.50.2000">
    <property type="entry name" value="Glycogen Phosphorylase B"/>
    <property type="match status" value="2"/>
</dbReference>
<feature type="domain" description="Glycosyl transferase family 1" evidence="3">
    <location>
        <begin position="219"/>
        <end position="373"/>
    </location>
</feature>
<accession>A0A1I6FDM8</accession>
<dbReference type="SUPFAM" id="SSF53756">
    <property type="entry name" value="UDP-Glycosyltransferase/glycogen phosphorylase"/>
    <property type="match status" value="1"/>
</dbReference>
<dbReference type="Proteomes" id="UP000198583">
    <property type="component" value="Unassembled WGS sequence"/>
</dbReference>
<evidence type="ECO:0000313" key="6">
    <source>
        <dbReference type="Proteomes" id="UP000198583"/>
    </source>
</evidence>
<dbReference type="PANTHER" id="PTHR45947">
    <property type="entry name" value="SULFOQUINOVOSYL TRANSFERASE SQD2"/>
    <property type="match status" value="1"/>
</dbReference>
<keyword evidence="1" id="KW-0328">Glycosyltransferase</keyword>
<dbReference type="GO" id="GO:0016757">
    <property type="term" value="F:glycosyltransferase activity"/>
    <property type="evidence" value="ECO:0007669"/>
    <property type="project" value="UniProtKB-KW"/>
</dbReference>
<proteinExistence type="predicted"/>
<sequence>MAAGAEPVAFTRMRIALVSEHASPLTEPGASGAGSLNLHVAGLATALSALGHHVVVYTRRDHPHVPQRLRTAHGYDVVHVPAGPATKLSGEEVLAYIGDFVGFLKLAWKARRPDVVHAHGWLSGIAAVLSARDIAVPVVQTYHSVGTLQRQDQRANGPASTKRLAVERLVGHEVTRVVALCSTEARAVLGMGIDRSKLAVVPRGVDLDLFTPERGPVQRDRPRKIVSVGRLLPRKGFDAIIRALSTVEGAELVIAGSGAQGDVYGDPETKRLLALARSAGVGDRVVFVGHVPYEDLPDLLRSADVVACTPREQSSGGVALEAMACGVPVVATAVGGLIDAVVDGLTGVLVPQGKPDAIGKALRTLFADATQRELLSVSGHDRAHARYSWQRVATDLARNYSAAGANRLSFVDGRTATRGNTLAPQRDSR</sequence>
<protein>
    <submittedName>
        <fullName evidence="5">Glycosyltransferase involved in cell wall bisynthesis</fullName>
    </submittedName>
</protein>
<feature type="domain" description="Glycosyltransferase subfamily 4-like N-terminal" evidence="4">
    <location>
        <begin position="39"/>
        <end position="208"/>
    </location>
</feature>
<dbReference type="RefSeq" id="WP_322789009.1">
    <property type="nucleotide sequence ID" value="NZ_FOYL01000012.1"/>
</dbReference>
<dbReference type="AlphaFoldDB" id="A0A1I6FDM8"/>
<gene>
    <name evidence="5" type="ORF">SAMN04488564_11274</name>
</gene>
<evidence type="ECO:0000256" key="2">
    <source>
        <dbReference type="ARBA" id="ARBA00022679"/>
    </source>
</evidence>
<dbReference type="STRING" id="84724.SAMN04488564_11274"/>
<dbReference type="EMBL" id="FOYL01000012">
    <property type="protein sequence ID" value="SFR27963.1"/>
    <property type="molecule type" value="Genomic_DNA"/>
</dbReference>
<dbReference type="GO" id="GO:1901137">
    <property type="term" value="P:carbohydrate derivative biosynthetic process"/>
    <property type="evidence" value="ECO:0007669"/>
    <property type="project" value="UniProtKB-ARBA"/>
</dbReference>
<dbReference type="InterPro" id="IPR028098">
    <property type="entry name" value="Glyco_trans_4-like_N"/>
</dbReference>
<dbReference type="InterPro" id="IPR001296">
    <property type="entry name" value="Glyco_trans_1"/>
</dbReference>
<dbReference type="Pfam" id="PF13439">
    <property type="entry name" value="Glyco_transf_4"/>
    <property type="match status" value="1"/>
</dbReference>
<evidence type="ECO:0000313" key="5">
    <source>
        <dbReference type="EMBL" id="SFR27963.1"/>
    </source>
</evidence>
<dbReference type="Pfam" id="PF00534">
    <property type="entry name" value="Glycos_transf_1"/>
    <property type="match status" value="1"/>
</dbReference>
<evidence type="ECO:0000259" key="4">
    <source>
        <dbReference type="Pfam" id="PF13439"/>
    </source>
</evidence>
<keyword evidence="2 5" id="KW-0808">Transferase</keyword>
<organism evidence="5 6">
    <name type="scientific">Lentzea waywayandensis</name>
    <dbReference type="NCBI Taxonomy" id="84724"/>
    <lineage>
        <taxon>Bacteria</taxon>
        <taxon>Bacillati</taxon>
        <taxon>Actinomycetota</taxon>
        <taxon>Actinomycetes</taxon>
        <taxon>Pseudonocardiales</taxon>
        <taxon>Pseudonocardiaceae</taxon>
        <taxon>Lentzea</taxon>
    </lineage>
</organism>